<gene>
    <name evidence="2" type="ORF">A6A03_02220</name>
</gene>
<dbReference type="STRING" id="1707952.A6A03_02220"/>
<reference evidence="2 3" key="1">
    <citation type="submission" date="2016-04" db="EMBL/GenBank/DDBJ databases">
        <title>Chloroflexus islandicus sp. nov., a thermophilic filamentous anoxygenic phototrophic bacterium from geyser Strokkur (Iceland).</title>
        <authorList>
            <person name="Gaisin V.A."/>
            <person name="Kalashnikov A.M."/>
            <person name="Sukhacheva M.V."/>
            <person name="Grouzdev D.S."/>
            <person name="Ivanov T.M."/>
            <person name="Kuznetsov B."/>
            <person name="Gorlenko V.M."/>
        </authorList>
    </citation>
    <scope>NUCLEOTIDE SEQUENCE [LARGE SCALE GENOMIC DNA]</scope>
    <source>
        <strain evidence="3">isl-2</strain>
    </source>
</reference>
<evidence type="ECO:0008006" key="4">
    <source>
        <dbReference type="Google" id="ProtNLM"/>
    </source>
</evidence>
<dbReference type="Gene3D" id="3.40.50.880">
    <property type="match status" value="1"/>
</dbReference>
<dbReference type="InterPro" id="IPR029062">
    <property type="entry name" value="Class_I_gatase-like"/>
</dbReference>
<dbReference type="OrthoDB" id="137965at2"/>
<accession>A0A178M8C2</accession>
<sequence>MQTKRAWRWLVMVMVLAVIGPVWLAPVAAQNADVTLTVRPAFQGFARAGTWLPVVIEVTNNGVDRTAEIVAGTPNGPFHSAIVDLPGGSRKGLTLYIHIQGAPRQLGVRVLVNGEEIATASARLQPVSEGLLVGVVGERDVRLPVLFTDGIKVTSVAFALADIPAEGLGLSPFDALILTDVAAAELAPAQRSALQAWVLRGGTLIVNGDAGISRTLASLPAELVPVTPGNLLPSISDPPLTPLALTPRNDEQHHVYPLTLPMLDSPTPLAFGQRYGDGNVVAIAFDLATPELSNWPGWRELWQTLLPSPAFIPSGMALGAKLYGAFVEENLASALTSLPALDLPSMNLLALLLGCYLIMVGPVTYLVLRRFDRLALGWVVVPAMTVIFAAIAYGAGFNLRGGDVIVSQISLIDAAEPGLARERDFIGIFSPDRSTYRLRAVGEAPLVRPITVQGPWSPGPTVNGRYVQIAPDGRVVEGLNVAQWSLQSVMLDQIVPSPGLQAQITVNGDQVQGEVINRSGQTLADVVVVYNDYLALIETLAPDEQRTVQLERPKHTFEGIMLGYLIYGPKFEESGRMGQPIPPELQLRGRILDALYGYGTGTRGAQPLVLGWYSDQRAQLELVDRRATIQRLALVRGIAQLQIVGEFTLRSGFAATIEQMSNMNSPCYAGNQIGVMPDMQPAVIRFTLPRSLQGLQVNSLQVAVRSDVFWNGRIEVYDWSQGQWEALSIDPMIQNLSAGLEQPARFLNGNGVMRVRLQRLDQGQSFSCVYVDPVIQGRMP</sequence>
<keyword evidence="1" id="KW-1133">Transmembrane helix</keyword>
<dbReference type="EMBL" id="LWQS01000060">
    <property type="protein sequence ID" value="OAN44992.1"/>
    <property type="molecule type" value="Genomic_DNA"/>
</dbReference>
<protein>
    <recommendedName>
        <fullName evidence="4">DUF4350 domain-containing protein</fullName>
    </recommendedName>
</protein>
<dbReference type="Proteomes" id="UP000078287">
    <property type="component" value="Unassembled WGS sequence"/>
</dbReference>
<evidence type="ECO:0000313" key="2">
    <source>
        <dbReference type="EMBL" id="OAN44992.1"/>
    </source>
</evidence>
<keyword evidence="1" id="KW-0812">Transmembrane</keyword>
<feature type="transmembrane region" description="Helical" evidence="1">
    <location>
        <begin position="375"/>
        <end position="395"/>
    </location>
</feature>
<dbReference type="AlphaFoldDB" id="A0A178M8C2"/>
<dbReference type="SUPFAM" id="SSF52317">
    <property type="entry name" value="Class I glutamine amidotransferase-like"/>
    <property type="match status" value="1"/>
</dbReference>
<dbReference type="CDD" id="cd03143">
    <property type="entry name" value="A4_beta-galactosidase_middle_domain"/>
    <property type="match status" value="1"/>
</dbReference>
<name>A0A178M8C2_9CHLR</name>
<dbReference type="RefSeq" id="WP_066788263.1">
    <property type="nucleotide sequence ID" value="NZ_LWQS01000060.1"/>
</dbReference>
<keyword evidence="3" id="KW-1185">Reference proteome</keyword>
<organism evidence="2 3">
    <name type="scientific">Chloroflexus islandicus</name>
    <dbReference type="NCBI Taxonomy" id="1707952"/>
    <lineage>
        <taxon>Bacteria</taxon>
        <taxon>Bacillati</taxon>
        <taxon>Chloroflexota</taxon>
        <taxon>Chloroflexia</taxon>
        <taxon>Chloroflexales</taxon>
        <taxon>Chloroflexineae</taxon>
        <taxon>Chloroflexaceae</taxon>
        <taxon>Chloroflexus</taxon>
    </lineage>
</organism>
<feature type="transmembrane region" description="Helical" evidence="1">
    <location>
        <begin position="348"/>
        <end position="368"/>
    </location>
</feature>
<evidence type="ECO:0000313" key="3">
    <source>
        <dbReference type="Proteomes" id="UP000078287"/>
    </source>
</evidence>
<comment type="caution">
    <text evidence="2">The sequence shown here is derived from an EMBL/GenBank/DDBJ whole genome shotgun (WGS) entry which is preliminary data.</text>
</comment>
<keyword evidence="1" id="KW-0472">Membrane</keyword>
<evidence type="ECO:0000256" key="1">
    <source>
        <dbReference type="SAM" id="Phobius"/>
    </source>
</evidence>
<proteinExistence type="predicted"/>